<dbReference type="GO" id="GO:0008474">
    <property type="term" value="F:palmitoyl-(protein) hydrolase activity"/>
    <property type="evidence" value="ECO:0007669"/>
    <property type="project" value="TreeGrafter"/>
</dbReference>
<sequence length="287" mass="32082">MAVNFFYASVCIGVLAIAGLYWFQGSLIYMANYPDGSRQKMIKPNAYNLPYEDIVITTPDGIRIGAYLIKRETDEQTSKAPTLIYFHANAGNMGHRIPISEVIHRVCHCNILMLSYRGYGYSEGTPTEKGLKIDAQAALDFVLKHPLLKDNPIVVYGQSLGGAVAIHIAATNQSKVKAIILENTFLSIPKLLPNVFPTLKYFTKLCHQVWDSESAIASIETIPTLFISGLKDELIPPVQMKKLHDTMPNQSTKVWKEIPDGNHNDTCTKPGYFQAIEAFFVEYVHKN</sequence>
<reference evidence="2 3" key="1">
    <citation type="journal article" date="2015" name="Genome Biol. Evol.">
        <title>Phylogenomic analyses indicate that early fungi evolved digesting cell walls of algal ancestors of land plants.</title>
        <authorList>
            <person name="Chang Y."/>
            <person name="Wang S."/>
            <person name="Sekimoto S."/>
            <person name="Aerts A.L."/>
            <person name="Choi C."/>
            <person name="Clum A."/>
            <person name="LaButti K.M."/>
            <person name="Lindquist E.A."/>
            <person name="Yee Ngan C."/>
            <person name="Ohm R.A."/>
            <person name="Salamov A.A."/>
            <person name="Grigoriev I.V."/>
            <person name="Spatafora J.W."/>
            <person name="Berbee M.L."/>
        </authorList>
    </citation>
    <scope>NUCLEOTIDE SEQUENCE [LARGE SCALE GENOMIC DNA]</scope>
    <source>
        <strain evidence="2 3">NRRL 28638</strain>
    </source>
</reference>
<dbReference type="Gene3D" id="3.40.50.1820">
    <property type="entry name" value="alpha/beta hydrolase"/>
    <property type="match status" value="1"/>
</dbReference>
<evidence type="ECO:0000313" key="3">
    <source>
        <dbReference type="Proteomes" id="UP000070444"/>
    </source>
</evidence>
<dbReference type="InterPro" id="IPR000073">
    <property type="entry name" value="AB_hydrolase_1"/>
</dbReference>
<dbReference type="PANTHER" id="PTHR12277:SF81">
    <property type="entry name" value="PROTEIN ABHD13"/>
    <property type="match status" value="1"/>
</dbReference>
<dbReference type="Proteomes" id="UP000070444">
    <property type="component" value="Unassembled WGS sequence"/>
</dbReference>
<accession>A0A137PCZ7</accession>
<dbReference type="PANTHER" id="PTHR12277">
    <property type="entry name" value="ALPHA/BETA HYDROLASE DOMAIN-CONTAINING PROTEIN"/>
    <property type="match status" value="1"/>
</dbReference>
<dbReference type="STRING" id="796925.A0A137PCZ7"/>
<dbReference type="EMBL" id="KQ964445">
    <property type="protein sequence ID" value="KXN72842.1"/>
    <property type="molecule type" value="Genomic_DNA"/>
</dbReference>
<gene>
    <name evidence="2" type="ORF">CONCODRAFT_4236</name>
</gene>
<dbReference type="GO" id="GO:0016020">
    <property type="term" value="C:membrane"/>
    <property type="evidence" value="ECO:0007669"/>
    <property type="project" value="TreeGrafter"/>
</dbReference>
<name>A0A137PCZ7_CONC2</name>
<dbReference type="AlphaFoldDB" id="A0A137PCZ7"/>
<evidence type="ECO:0000313" key="2">
    <source>
        <dbReference type="EMBL" id="KXN72842.1"/>
    </source>
</evidence>
<dbReference type="OMA" id="QYWTSED"/>
<dbReference type="SUPFAM" id="SSF53474">
    <property type="entry name" value="alpha/beta-Hydrolases"/>
    <property type="match status" value="1"/>
</dbReference>
<dbReference type="Pfam" id="PF00561">
    <property type="entry name" value="Abhydrolase_1"/>
    <property type="match status" value="1"/>
</dbReference>
<organism evidence="2 3">
    <name type="scientific">Conidiobolus coronatus (strain ATCC 28846 / CBS 209.66 / NRRL 28638)</name>
    <name type="common">Delacroixia coronata</name>
    <dbReference type="NCBI Taxonomy" id="796925"/>
    <lineage>
        <taxon>Eukaryota</taxon>
        <taxon>Fungi</taxon>
        <taxon>Fungi incertae sedis</taxon>
        <taxon>Zoopagomycota</taxon>
        <taxon>Entomophthoromycotina</taxon>
        <taxon>Entomophthoromycetes</taxon>
        <taxon>Entomophthorales</taxon>
        <taxon>Ancylistaceae</taxon>
        <taxon>Conidiobolus</taxon>
    </lineage>
</organism>
<dbReference type="OrthoDB" id="10249433at2759"/>
<proteinExistence type="predicted"/>
<evidence type="ECO:0000259" key="1">
    <source>
        <dbReference type="Pfam" id="PF00561"/>
    </source>
</evidence>
<dbReference type="InterPro" id="IPR029058">
    <property type="entry name" value="AB_hydrolase_fold"/>
</dbReference>
<feature type="domain" description="AB hydrolase-1" evidence="1">
    <location>
        <begin position="81"/>
        <end position="193"/>
    </location>
</feature>
<keyword evidence="3" id="KW-1185">Reference proteome</keyword>
<protein>
    <submittedName>
        <fullName evidence="2">BEM46 family protein-like protein</fullName>
    </submittedName>
</protein>